<gene>
    <name evidence="2" type="ORF">ACFSQ3_04775</name>
</gene>
<organism evidence="2 3">
    <name type="scientific">Sphingobacterium corticis</name>
    <dbReference type="NCBI Taxonomy" id="1812823"/>
    <lineage>
        <taxon>Bacteria</taxon>
        <taxon>Pseudomonadati</taxon>
        <taxon>Bacteroidota</taxon>
        <taxon>Sphingobacteriia</taxon>
        <taxon>Sphingobacteriales</taxon>
        <taxon>Sphingobacteriaceae</taxon>
        <taxon>Sphingobacterium</taxon>
    </lineage>
</organism>
<name>A0ABW5NI63_9SPHI</name>
<keyword evidence="1" id="KW-0472">Membrane</keyword>
<keyword evidence="3" id="KW-1185">Reference proteome</keyword>
<sequence>MQLPVYDSRKVFYALDKIERDLDQLIATQCPDAPLILEEGLDVAMNRFLSRYNFEGNEVSLLTTQYALMRLRSELTKAKDVVVEINDLQALQDFESSKRGKLYFALKKTSLKPVHPYITASVGLIFLLCIVYLSILVLRSN</sequence>
<evidence type="ECO:0000256" key="1">
    <source>
        <dbReference type="SAM" id="Phobius"/>
    </source>
</evidence>
<dbReference type="EMBL" id="JBHUMA010000004">
    <property type="protein sequence ID" value="MFD2598258.1"/>
    <property type="molecule type" value="Genomic_DNA"/>
</dbReference>
<dbReference type="RefSeq" id="WP_380868011.1">
    <property type="nucleotide sequence ID" value="NZ_JBHUMA010000004.1"/>
</dbReference>
<protein>
    <submittedName>
        <fullName evidence="2">Uncharacterized protein</fullName>
    </submittedName>
</protein>
<feature type="transmembrane region" description="Helical" evidence="1">
    <location>
        <begin position="117"/>
        <end position="138"/>
    </location>
</feature>
<comment type="caution">
    <text evidence="2">The sequence shown here is derived from an EMBL/GenBank/DDBJ whole genome shotgun (WGS) entry which is preliminary data.</text>
</comment>
<accession>A0ABW5NI63</accession>
<keyword evidence="1" id="KW-1133">Transmembrane helix</keyword>
<keyword evidence="1" id="KW-0812">Transmembrane</keyword>
<evidence type="ECO:0000313" key="2">
    <source>
        <dbReference type="EMBL" id="MFD2598258.1"/>
    </source>
</evidence>
<evidence type="ECO:0000313" key="3">
    <source>
        <dbReference type="Proteomes" id="UP001597393"/>
    </source>
</evidence>
<dbReference type="Proteomes" id="UP001597393">
    <property type="component" value="Unassembled WGS sequence"/>
</dbReference>
<proteinExistence type="predicted"/>
<reference evidence="3" key="1">
    <citation type="journal article" date="2019" name="Int. J. Syst. Evol. Microbiol.">
        <title>The Global Catalogue of Microorganisms (GCM) 10K type strain sequencing project: providing services to taxonomists for standard genome sequencing and annotation.</title>
        <authorList>
            <consortium name="The Broad Institute Genomics Platform"/>
            <consortium name="The Broad Institute Genome Sequencing Center for Infectious Disease"/>
            <person name="Wu L."/>
            <person name="Ma J."/>
        </authorList>
    </citation>
    <scope>NUCLEOTIDE SEQUENCE [LARGE SCALE GENOMIC DNA]</scope>
    <source>
        <strain evidence="3">KCTC 42248</strain>
    </source>
</reference>